<name>A0A165GCH7_EXIGL</name>
<dbReference type="PANTHER" id="PTHR12277:SF194">
    <property type="entry name" value="FI04476P"/>
    <property type="match status" value="1"/>
</dbReference>
<evidence type="ECO:0000256" key="1">
    <source>
        <dbReference type="SAM" id="Phobius"/>
    </source>
</evidence>
<keyword evidence="4" id="KW-1185">Reference proteome</keyword>
<dbReference type="InterPro" id="IPR029058">
    <property type="entry name" value="AB_hydrolase_fold"/>
</dbReference>
<keyword evidence="1" id="KW-0812">Transmembrane</keyword>
<dbReference type="GO" id="GO:0005789">
    <property type="term" value="C:endoplasmic reticulum membrane"/>
    <property type="evidence" value="ECO:0007669"/>
    <property type="project" value="TreeGrafter"/>
</dbReference>
<dbReference type="InterPro" id="IPR000073">
    <property type="entry name" value="AB_hydrolase_1"/>
</dbReference>
<dbReference type="InParanoid" id="A0A165GCH7"/>
<dbReference type="GO" id="GO:0006660">
    <property type="term" value="P:phosphatidylserine catabolic process"/>
    <property type="evidence" value="ECO:0007669"/>
    <property type="project" value="TreeGrafter"/>
</dbReference>
<keyword evidence="1" id="KW-1133">Transmembrane helix</keyword>
<feature type="domain" description="AB hydrolase-1" evidence="2">
    <location>
        <begin position="112"/>
        <end position="308"/>
    </location>
</feature>
<evidence type="ECO:0000313" key="4">
    <source>
        <dbReference type="Proteomes" id="UP000077266"/>
    </source>
</evidence>
<dbReference type="PANTHER" id="PTHR12277">
    <property type="entry name" value="ALPHA/BETA HYDROLASE DOMAIN-CONTAINING PROTEIN"/>
    <property type="match status" value="1"/>
</dbReference>
<dbReference type="OrthoDB" id="446723at2759"/>
<dbReference type="Proteomes" id="UP000077266">
    <property type="component" value="Unassembled WGS sequence"/>
</dbReference>
<dbReference type="STRING" id="1314781.A0A165GCH7"/>
<evidence type="ECO:0000259" key="2">
    <source>
        <dbReference type="Pfam" id="PF12697"/>
    </source>
</evidence>
<reference evidence="3 4" key="1">
    <citation type="journal article" date="2016" name="Mol. Biol. Evol.">
        <title>Comparative Genomics of Early-Diverging Mushroom-Forming Fungi Provides Insights into the Origins of Lignocellulose Decay Capabilities.</title>
        <authorList>
            <person name="Nagy L.G."/>
            <person name="Riley R."/>
            <person name="Tritt A."/>
            <person name="Adam C."/>
            <person name="Daum C."/>
            <person name="Floudas D."/>
            <person name="Sun H."/>
            <person name="Yadav J.S."/>
            <person name="Pangilinan J."/>
            <person name="Larsson K.H."/>
            <person name="Matsuura K."/>
            <person name="Barry K."/>
            <person name="Labutti K."/>
            <person name="Kuo R."/>
            <person name="Ohm R.A."/>
            <person name="Bhattacharya S.S."/>
            <person name="Shirouzu T."/>
            <person name="Yoshinaga Y."/>
            <person name="Martin F.M."/>
            <person name="Grigoriev I.V."/>
            <person name="Hibbett D.S."/>
        </authorList>
    </citation>
    <scope>NUCLEOTIDE SEQUENCE [LARGE SCALE GENOMIC DNA]</scope>
    <source>
        <strain evidence="3 4">HHB12029</strain>
    </source>
</reference>
<evidence type="ECO:0000313" key="3">
    <source>
        <dbReference type="EMBL" id="KZV90317.1"/>
    </source>
</evidence>
<accession>A0A165GCH7</accession>
<proteinExistence type="predicted"/>
<dbReference type="SUPFAM" id="SSF53474">
    <property type="entry name" value="alpha/beta-Hydrolases"/>
    <property type="match status" value="1"/>
</dbReference>
<protein>
    <submittedName>
        <fullName evidence="3">Alpha/beta-hydrolase</fullName>
    </submittedName>
</protein>
<dbReference type="GO" id="GO:0004622">
    <property type="term" value="F:phosphatidylcholine lysophospholipase activity"/>
    <property type="evidence" value="ECO:0007669"/>
    <property type="project" value="TreeGrafter"/>
</dbReference>
<keyword evidence="3" id="KW-0378">Hydrolase</keyword>
<feature type="transmembrane region" description="Helical" evidence="1">
    <location>
        <begin position="15"/>
        <end position="35"/>
    </location>
</feature>
<dbReference type="EMBL" id="KV426052">
    <property type="protein sequence ID" value="KZV90317.1"/>
    <property type="molecule type" value="Genomic_DNA"/>
</dbReference>
<dbReference type="AlphaFoldDB" id="A0A165GCH7"/>
<dbReference type="GO" id="GO:0047372">
    <property type="term" value="F:monoacylglycerol lipase activity"/>
    <property type="evidence" value="ECO:0007669"/>
    <property type="project" value="TreeGrafter"/>
</dbReference>
<organism evidence="3 4">
    <name type="scientific">Exidia glandulosa HHB12029</name>
    <dbReference type="NCBI Taxonomy" id="1314781"/>
    <lineage>
        <taxon>Eukaryota</taxon>
        <taxon>Fungi</taxon>
        <taxon>Dikarya</taxon>
        <taxon>Basidiomycota</taxon>
        <taxon>Agaricomycotina</taxon>
        <taxon>Agaricomycetes</taxon>
        <taxon>Auriculariales</taxon>
        <taxon>Exidiaceae</taxon>
        <taxon>Exidia</taxon>
    </lineage>
</organism>
<keyword evidence="1" id="KW-0472">Membrane</keyword>
<dbReference type="Pfam" id="PF12697">
    <property type="entry name" value="Abhydrolase_6"/>
    <property type="match status" value="1"/>
</dbReference>
<sequence>MADPNRGFLWRAHRASVWFGTLYASVLLLLAIPFVQRHVLYLHKLKLTWGADYESPHLYGLAPHRAANVNITTSDGLRLGAWFVLADASYAVPPTPIDELAIRNAIAAHPTILFFHGNAATRAAVFRPRVYGMYTTRLQANVLVVDYRGFADSEGTPSEHGLIIDARAGFDWLTARGASAHDIVLMGQSLGTGVVAGLAAQLAEEGVDPRGVVLVAAFQSLPLMLEEYQMFGFLPLLRPLKAVPFITTFAELLFRFLHSRFDTEKALPSVRAPIILVHALNDADIPHTQSVALFNTLLEPHLSPIPPALAPALGIGMTPEQVRELHILGAKRAEERLQHVGEDDLVYANLKRFERRDGQGAVSLLLPVSGKHNEVLLSEGVIDFVGQTLSIKRGTC</sequence>
<dbReference type="Gene3D" id="3.40.50.1820">
    <property type="entry name" value="alpha/beta hydrolase"/>
    <property type="match status" value="1"/>
</dbReference>
<dbReference type="GO" id="GO:0052651">
    <property type="term" value="P:monoacylglycerol catabolic process"/>
    <property type="evidence" value="ECO:0007669"/>
    <property type="project" value="TreeGrafter"/>
</dbReference>
<gene>
    <name evidence="3" type="ORF">EXIGLDRAFT_720552</name>
</gene>